<evidence type="ECO:0000259" key="6">
    <source>
        <dbReference type="Pfam" id="PF00724"/>
    </source>
</evidence>
<accession>A0A5C2RQU9</accession>
<evidence type="ECO:0000313" key="8">
    <source>
        <dbReference type="Proteomes" id="UP000313359"/>
    </source>
</evidence>
<reference evidence="7" key="1">
    <citation type="journal article" date="2018" name="Genome Biol. Evol.">
        <title>Genomics and development of Lentinus tigrinus, a white-rot wood-decaying mushroom with dimorphic fruiting bodies.</title>
        <authorList>
            <person name="Wu B."/>
            <person name="Xu Z."/>
            <person name="Knudson A."/>
            <person name="Carlson A."/>
            <person name="Chen N."/>
            <person name="Kovaka S."/>
            <person name="LaButti K."/>
            <person name="Lipzen A."/>
            <person name="Pennachio C."/>
            <person name="Riley R."/>
            <person name="Schakwitz W."/>
            <person name="Umezawa K."/>
            <person name="Ohm R.A."/>
            <person name="Grigoriev I.V."/>
            <person name="Nagy L.G."/>
            <person name="Gibbons J."/>
            <person name="Hibbett D."/>
        </authorList>
    </citation>
    <scope>NUCLEOTIDE SEQUENCE [LARGE SCALE GENOMIC DNA]</scope>
    <source>
        <strain evidence="7">ALCF2SS1-6</strain>
    </source>
</reference>
<dbReference type="EMBL" id="ML122317">
    <property type="protein sequence ID" value="RPD53684.1"/>
    <property type="molecule type" value="Genomic_DNA"/>
</dbReference>
<dbReference type="Proteomes" id="UP000313359">
    <property type="component" value="Unassembled WGS sequence"/>
</dbReference>
<name>A0A5C2RQU9_9APHY</name>
<keyword evidence="2" id="KW-0285">Flavoprotein</keyword>
<evidence type="ECO:0000256" key="4">
    <source>
        <dbReference type="ARBA" id="ARBA00022857"/>
    </source>
</evidence>
<dbReference type="GO" id="GO:0003959">
    <property type="term" value="F:NADPH dehydrogenase activity"/>
    <property type="evidence" value="ECO:0007669"/>
    <property type="project" value="InterPro"/>
</dbReference>
<keyword evidence="3" id="KW-0288">FMN</keyword>
<protein>
    <submittedName>
        <fullName evidence="7">FMN-linked oxidoreductase</fullName>
    </submittedName>
</protein>
<evidence type="ECO:0000256" key="1">
    <source>
        <dbReference type="ARBA" id="ARBA00001917"/>
    </source>
</evidence>
<evidence type="ECO:0000256" key="2">
    <source>
        <dbReference type="ARBA" id="ARBA00022630"/>
    </source>
</evidence>
<sequence>MSPQFNSPAPNVSYFIPAQYPPAGTPFNPQSDGKPIPTLFQPIKIRGVEFQNRIWLSPLAQYSSENGIISPWQDAHLGGILTRGPGLTMVEANGISPEGRVSPEDAGIWSDEQERAWSRIVQFAHSQGQKIGIQINHGGRKASTVSPFVSRGPIADELAGGWPDNVWGPTEEAYSPEYPKPKALTEEGIRRVVAAFVNAAKHAVRAGFDVLDIHGAHGYLISSFLNPTSNRRTDEYGGSFENRIRFPLEVVDAVRAVIPPTMPLFFRISATEWLEEVFPDEPSWRSEDTVRFAEILAAHGVDLIDISSGGSSPAARISPLAHGPGYQVPFAAAVKQAHGDKILVSAVGGIRDGKFAQSILDEGKADVVFVGRMFQKNPGLVWSFADDLGVELHHSRQIGWGFQGRARSTSQEK</sequence>
<evidence type="ECO:0000256" key="5">
    <source>
        <dbReference type="ARBA" id="ARBA00023002"/>
    </source>
</evidence>
<keyword evidence="5" id="KW-0560">Oxidoreductase</keyword>
<dbReference type="Pfam" id="PF00724">
    <property type="entry name" value="Oxidored_FMN"/>
    <property type="match status" value="1"/>
</dbReference>
<gene>
    <name evidence="7" type="ORF">L227DRAFT_581135</name>
</gene>
<dbReference type="PANTHER" id="PTHR43303">
    <property type="entry name" value="NADPH DEHYDROGENASE C23G7.10C-RELATED"/>
    <property type="match status" value="1"/>
</dbReference>
<keyword evidence="4" id="KW-0521">NADP</keyword>
<proteinExistence type="predicted"/>
<dbReference type="PANTHER" id="PTHR43303:SF4">
    <property type="entry name" value="NADPH DEHYDROGENASE C23G7.10C-RELATED"/>
    <property type="match status" value="1"/>
</dbReference>
<dbReference type="SUPFAM" id="SSF51395">
    <property type="entry name" value="FMN-linked oxidoreductases"/>
    <property type="match status" value="1"/>
</dbReference>
<dbReference type="AlphaFoldDB" id="A0A5C2RQU9"/>
<dbReference type="STRING" id="1328759.A0A5C2RQU9"/>
<dbReference type="OrthoDB" id="72788at2759"/>
<dbReference type="GO" id="GO:0010181">
    <property type="term" value="F:FMN binding"/>
    <property type="evidence" value="ECO:0007669"/>
    <property type="project" value="InterPro"/>
</dbReference>
<evidence type="ECO:0000313" key="7">
    <source>
        <dbReference type="EMBL" id="RPD53684.1"/>
    </source>
</evidence>
<comment type="cofactor">
    <cofactor evidence="1">
        <name>FMN</name>
        <dbReference type="ChEBI" id="CHEBI:58210"/>
    </cofactor>
</comment>
<dbReference type="CDD" id="cd02932">
    <property type="entry name" value="OYE_YqiM_FMN"/>
    <property type="match status" value="1"/>
</dbReference>
<dbReference type="InterPro" id="IPR013785">
    <property type="entry name" value="Aldolase_TIM"/>
</dbReference>
<keyword evidence="8" id="KW-1185">Reference proteome</keyword>
<organism evidence="7 8">
    <name type="scientific">Lentinus tigrinus ALCF2SS1-6</name>
    <dbReference type="NCBI Taxonomy" id="1328759"/>
    <lineage>
        <taxon>Eukaryota</taxon>
        <taxon>Fungi</taxon>
        <taxon>Dikarya</taxon>
        <taxon>Basidiomycota</taxon>
        <taxon>Agaricomycotina</taxon>
        <taxon>Agaricomycetes</taxon>
        <taxon>Polyporales</taxon>
        <taxon>Polyporaceae</taxon>
        <taxon>Lentinus</taxon>
    </lineage>
</organism>
<dbReference type="Gene3D" id="3.20.20.70">
    <property type="entry name" value="Aldolase class I"/>
    <property type="match status" value="1"/>
</dbReference>
<evidence type="ECO:0000256" key="3">
    <source>
        <dbReference type="ARBA" id="ARBA00022643"/>
    </source>
</evidence>
<dbReference type="InterPro" id="IPR001155">
    <property type="entry name" value="OxRdtase_FMN_N"/>
</dbReference>
<feature type="domain" description="NADH:flavin oxidoreductase/NADH oxidase N-terminal" evidence="6">
    <location>
        <begin position="39"/>
        <end position="382"/>
    </location>
</feature>
<dbReference type="GO" id="GO:0050661">
    <property type="term" value="F:NADP binding"/>
    <property type="evidence" value="ECO:0007669"/>
    <property type="project" value="InterPro"/>
</dbReference>
<dbReference type="InterPro" id="IPR044152">
    <property type="entry name" value="YqjM-like"/>
</dbReference>